<evidence type="ECO:0000313" key="1">
    <source>
        <dbReference type="EMBL" id="GEN60340.1"/>
    </source>
</evidence>
<sequence length="244" mass="26581">MEAGAAASDLPMNATMTCSLALNDLSTSERLTIWTVRRLNRPLQPSLRHRTTLAMPCFRQDFEAVSAAFRRAASRLARRNMRLGDIGLPAAEGVTQTEARFLAATSAAQNGERTRARDILRPLFPHHAVLGPIVTAITLLGACMAGAGHWLPRSARTGLPSETVVAQQADTESTISARVIRLETRRAMAEKKGEDTTTARDARPQSFIGGAALTTLTRWHELDLKATPVLWARTDHAAPRPETQ</sequence>
<dbReference type="EMBL" id="BJYF01000016">
    <property type="protein sequence ID" value="GEN60340.1"/>
    <property type="molecule type" value="Genomic_DNA"/>
</dbReference>
<gene>
    <name evidence="1" type="ORF">ANI02nite_22240</name>
</gene>
<dbReference type="Proteomes" id="UP000321635">
    <property type="component" value="Unassembled WGS sequence"/>
</dbReference>
<proteinExistence type="predicted"/>
<dbReference type="STRING" id="1120919.GCA_000429165_01356"/>
<reference evidence="1 2" key="1">
    <citation type="submission" date="2019-07" db="EMBL/GenBank/DDBJ databases">
        <title>Whole genome shotgun sequence of Acetobacter nitrogenifigens NBRC 105050.</title>
        <authorList>
            <person name="Hosoyama A."/>
            <person name="Uohara A."/>
            <person name="Ohji S."/>
            <person name="Ichikawa N."/>
        </authorList>
    </citation>
    <scope>NUCLEOTIDE SEQUENCE [LARGE SCALE GENOMIC DNA]</scope>
    <source>
        <strain evidence="1 2">NBRC 105050</strain>
    </source>
</reference>
<evidence type="ECO:0000313" key="2">
    <source>
        <dbReference type="Proteomes" id="UP000321635"/>
    </source>
</evidence>
<accession>A0A511XBM3</accession>
<organism evidence="1 2">
    <name type="scientific">Acetobacter nitrogenifigens DSM 23921 = NBRC 105050</name>
    <dbReference type="NCBI Taxonomy" id="1120919"/>
    <lineage>
        <taxon>Bacteria</taxon>
        <taxon>Pseudomonadati</taxon>
        <taxon>Pseudomonadota</taxon>
        <taxon>Alphaproteobacteria</taxon>
        <taxon>Acetobacterales</taxon>
        <taxon>Acetobacteraceae</taxon>
        <taxon>Acetobacter</taxon>
    </lineage>
</organism>
<name>A0A511XBM3_9PROT</name>
<dbReference type="AlphaFoldDB" id="A0A511XBM3"/>
<comment type="caution">
    <text evidence="1">The sequence shown here is derived from an EMBL/GenBank/DDBJ whole genome shotgun (WGS) entry which is preliminary data.</text>
</comment>
<protein>
    <submittedName>
        <fullName evidence="1">Uncharacterized protein</fullName>
    </submittedName>
</protein>
<keyword evidence="2" id="KW-1185">Reference proteome</keyword>